<dbReference type="EMBL" id="JASAVS010000002">
    <property type="protein sequence ID" value="MDP8084714.1"/>
    <property type="molecule type" value="Genomic_DNA"/>
</dbReference>
<reference evidence="3" key="1">
    <citation type="submission" date="2016-10" db="EMBL/GenBank/DDBJ databases">
        <authorList>
            <person name="Varghese N."/>
            <person name="Submissions S."/>
        </authorList>
    </citation>
    <scope>NUCLEOTIDE SEQUENCE [LARGE SCALE GENOMIC DNA]</scope>
    <source>
        <strain evidence="3">DSM 24204</strain>
    </source>
</reference>
<proteinExistence type="predicted"/>
<evidence type="ECO:0000313" key="1">
    <source>
        <dbReference type="EMBL" id="MDP8084714.1"/>
    </source>
</evidence>
<evidence type="ECO:0000313" key="2">
    <source>
        <dbReference type="EMBL" id="SEL91073.1"/>
    </source>
</evidence>
<dbReference type="EMBL" id="FOBN01000001">
    <property type="protein sequence ID" value="SEL91073.1"/>
    <property type="molecule type" value="Genomic_DNA"/>
</dbReference>
<reference evidence="1 4" key="3">
    <citation type="journal article" date="2023" name="Front. Microbiol.">
        <title>Phylogeography and host specificity of Pasteurellaceae pathogenic to sea-farmed fish in the north-east Atlantic.</title>
        <authorList>
            <person name="Gulla S."/>
            <person name="Colquhoun D.J."/>
            <person name="Olsen A.B."/>
            <person name="Spilsberg B."/>
            <person name="Lagesen K."/>
            <person name="Aakesson C.P."/>
            <person name="Strom S."/>
            <person name="Manji F."/>
            <person name="Birkbeck T.H."/>
            <person name="Nilsen H.K."/>
        </authorList>
    </citation>
    <scope>NUCLEOTIDE SEQUENCE [LARGE SCALE GENOMIC DNA]</scope>
    <source>
        <strain evidence="1 4">VIO11850</strain>
    </source>
</reference>
<evidence type="ECO:0000313" key="3">
    <source>
        <dbReference type="Proteomes" id="UP000198883"/>
    </source>
</evidence>
<dbReference type="Proteomes" id="UP001224812">
    <property type="component" value="Unassembled WGS sequence"/>
</dbReference>
<gene>
    <name evidence="1" type="ORF">QJT92_02035</name>
    <name evidence="2" type="ORF">SAMN05444853_101128</name>
</gene>
<accession>A0A1H7U298</accession>
<sequence>MSFEFKVSDLKEEYLDTTTPGDNPDKKSLDSKLFNRNESYEVATMINNVLHKLDENTPPNLTPGYIVSFLSKQKLLKEIGNKLEDVIKDELPDDVRSSEKVADFLYKKAVVFYENK</sequence>
<dbReference type="GeneID" id="83544724"/>
<keyword evidence="4" id="KW-1185">Reference proteome</keyword>
<reference evidence="2" key="2">
    <citation type="submission" date="2016-10" db="EMBL/GenBank/DDBJ databases">
        <authorList>
            <person name="de Groot N.N."/>
        </authorList>
    </citation>
    <scope>NUCLEOTIDE SEQUENCE [LARGE SCALE GENOMIC DNA]</scope>
    <source>
        <strain evidence="2">DSM 24204</strain>
    </source>
</reference>
<dbReference type="AlphaFoldDB" id="A0A1H7U298"/>
<dbReference type="OrthoDB" id="796745at2"/>
<protein>
    <submittedName>
        <fullName evidence="2">Uncharacterized protein</fullName>
    </submittedName>
</protein>
<dbReference type="Proteomes" id="UP000198883">
    <property type="component" value="Unassembled WGS sequence"/>
</dbReference>
<dbReference type="RefSeq" id="WP_090919518.1">
    <property type="nucleotide sequence ID" value="NZ_CP016180.1"/>
</dbReference>
<evidence type="ECO:0000313" key="4">
    <source>
        <dbReference type="Proteomes" id="UP001224812"/>
    </source>
</evidence>
<organism evidence="2 3">
    <name type="scientific">Phocoenobacter skyensis</name>
    <dbReference type="NCBI Taxonomy" id="97481"/>
    <lineage>
        <taxon>Bacteria</taxon>
        <taxon>Pseudomonadati</taxon>
        <taxon>Pseudomonadota</taxon>
        <taxon>Gammaproteobacteria</taxon>
        <taxon>Pasteurellales</taxon>
        <taxon>Pasteurellaceae</taxon>
        <taxon>Phocoenobacter</taxon>
    </lineage>
</organism>
<name>A0A1H7U298_9PAST</name>